<evidence type="ECO:0000313" key="6">
    <source>
        <dbReference type="Proteomes" id="UP001642900"/>
    </source>
</evidence>
<evidence type="ECO:0000256" key="3">
    <source>
        <dbReference type="ARBA" id="ARBA00023163"/>
    </source>
</evidence>
<evidence type="ECO:0000313" key="5">
    <source>
        <dbReference type="EMBL" id="NGO55345.1"/>
    </source>
</evidence>
<dbReference type="InterPro" id="IPR009057">
    <property type="entry name" value="Homeodomain-like_sf"/>
</dbReference>
<evidence type="ECO:0000256" key="1">
    <source>
        <dbReference type="ARBA" id="ARBA00023015"/>
    </source>
</evidence>
<dbReference type="GO" id="GO:0043565">
    <property type="term" value="F:sequence-specific DNA binding"/>
    <property type="evidence" value="ECO:0007669"/>
    <property type="project" value="InterPro"/>
</dbReference>
<dbReference type="SUPFAM" id="SSF46689">
    <property type="entry name" value="Homeodomain-like"/>
    <property type="match status" value="2"/>
</dbReference>
<dbReference type="SMART" id="SM00342">
    <property type="entry name" value="HTH_ARAC"/>
    <property type="match status" value="1"/>
</dbReference>
<dbReference type="InterPro" id="IPR029062">
    <property type="entry name" value="Class_I_gatase-like"/>
</dbReference>
<evidence type="ECO:0000259" key="4">
    <source>
        <dbReference type="PROSITE" id="PS01124"/>
    </source>
</evidence>
<sequence length="341" mass="38110">MILSRALRPQLGRRGDAAPRLSVGFLLLKRFTLSAFANFIDVLRLAADEGDRSRPIRCQWRVISADLSAVYSSCGIAIRPHELIGNLNRFDYIVVVGGLIDDQMQWIDEQLDGNLRQAAALGIPLVGLCTGSFILHRAGLMDGYRCCVSWFHDSDFLRRFDGLKPVSNQIFVVDRDRLTCSGGASTAHLAAFLVERHLGKAPAAKSLRIMMFDEAAAAESPQPAICLDVPVRDQIVKKALLLMQQHLDVPLSIEQIAAHMQINKRRIERRFRLALKMSPLEAYTQIRLEHARHLLAETGKPVAAIAAESGYCDSSHLGRLFQRRYGVTPREFRSGRQALMK</sequence>
<accession>A0A6G4WKK6</accession>
<gene>
    <name evidence="5" type="ORF">G6N73_30595</name>
</gene>
<keyword evidence="6" id="KW-1185">Reference proteome</keyword>
<dbReference type="PROSITE" id="PS01124">
    <property type="entry name" value="HTH_ARAC_FAMILY_2"/>
    <property type="match status" value="1"/>
</dbReference>
<dbReference type="Gene3D" id="1.10.10.60">
    <property type="entry name" value="Homeodomain-like"/>
    <property type="match status" value="1"/>
</dbReference>
<dbReference type="Pfam" id="PF01965">
    <property type="entry name" value="DJ-1_PfpI"/>
    <property type="match status" value="1"/>
</dbReference>
<dbReference type="RefSeq" id="WP_165033700.1">
    <property type="nucleotide sequence ID" value="NZ_JAAKZF010000094.1"/>
</dbReference>
<dbReference type="AlphaFoldDB" id="A0A6G4WKK6"/>
<dbReference type="InterPro" id="IPR002818">
    <property type="entry name" value="DJ-1/PfpI"/>
</dbReference>
<proteinExistence type="predicted"/>
<dbReference type="Gene3D" id="3.40.50.880">
    <property type="match status" value="1"/>
</dbReference>
<dbReference type="InterPro" id="IPR052158">
    <property type="entry name" value="INH-QAR"/>
</dbReference>
<dbReference type="Proteomes" id="UP001642900">
    <property type="component" value="Unassembled WGS sequence"/>
</dbReference>
<keyword evidence="1" id="KW-0805">Transcription regulation</keyword>
<dbReference type="PANTHER" id="PTHR43130:SF3">
    <property type="entry name" value="HTH-TYPE TRANSCRIPTIONAL REGULATOR RV1931C"/>
    <property type="match status" value="1"/>
</dbReference>
<protein>
    <submittedName>
        <fullName evidence="5">GlxA family transcriptional regulator</fullName>
    </submittedName>
</protein>
<keyword evidence="2" id="KW-0238">DNA-binding</keyword>
<keyword evidence="3" id="KW-0804">Transcription</keyword>
<dbReference type="InterPro" id="IPR018062">
    <property type="entry name" value="HTH_AraC-typ_CS"/>
</dbReference>
<dbReference type="SUPFAM" id="SSF52317">
    <property type="entry name" value="Class I glutamine amidotransferase-like"/>
    <property type="match status" value="1"/>
</dbReference>
<dbReference type="EMBL" id="JAAKZF010000094">
    <property type="protein sequence ID" value="NGO55345.1"/>
    <property type="molecule type" value="Genomic_DNA"/>
</dbReference>
<dbReference type="CDD" id="cd03136">
    <property type="entry name" value="GATase1_AraC_ArgR_like"/>
    <property type="match status" value="1"/>
</dbReference>
<comment type="caution">
    <text evidence="5">The sequence shown here is derived from an EMBL/GenBank/DDBJ whole genome shotgun (WGS) entry which is preliminary data.</text>
</comment>
<evidence type="ECO:0000256" key="2">
    <source>
        <dbReference type="ARBA" id="ARBA00023125"/>
    </source>
</evidence>
<feature type="domain" description="HTH araC/xylS-type" evidence="4">
    <location>
        <begin position="237"/>
        <end position="335"/>
    </location>
</feature>
<dbReference type="PROSITE" id="PS00041">
    <property type="entry name" value="HTH_ARAC_FAMILY_1"/>
    <property type="match status" value="1"/>
</dbReference>
<dbReference type="Pfam" id="PF12833">
    <property type="entry name" value="HTH_18"/>
    <property type="match status" value="1"/>
</dbReference>
<organism evidence="5 6">
    <name type="scientific">Allomesorhizobium camelthorni</name>
    <dbReference type="NCBI Taxonomy" id="475069"/>
    <lineage>
        <taxon>Bacteria</taxon>
        <taxon>Pseudomonadati</taxon>
        <taxon>Pseudomonadota</taxon>
        <taxon>Alphaproteobacteria</taxon>
        <taxon>Hyphomicrobiales</taxon>
        <taxon>Phyllobacteriaceae</taxon>
        <taxon>Allomesorhizobium</taxon>
    </lineage>
</organism>
<reference evidence="5 6" key="1">
    <citation type="submission" date="2020-02" db="EMBL/GenBank/DDBJ databases">
        <title>Genome sequence of strain CCNWXJ40-4.</title>
        <authorList>
            <person name="Gao J."/>
            <person name="Sun J."/>
        </authorList>
    </citation>
    <scope>NUCLEOTIDE SEQUENCE [LARGE SCALE GENOMIC DNA]</scope>
    <source>
        <strain evidence="5 6">CCNWXJ 40-4</strain>
    </source>
</reference>
<name>A0A6G4WKK6_9HYPH</name>
<dbReference type="PANTHER" id="PTHR43130">
    <property type="entry name" value="ARAC-FAMILY TRANSCRIPTIONAL REGULATOR"/>
    <property type="match status" value="1"/>
</dbReference>
<dbReference type="GO" id="GO:0003700">
    <property type="term" value="F:DNA-binding transcription factor activity"/>
    <property type="evidence" value="ECO:0007669"/>
    <property type="project" value="InterPro"/>
</dbReference>
<dbReference type="InterPro" id="IPR018060">
    <property type="entry name" value="HTH_AraC"/>
</dbReference>